<keyword evidence="1" id="KW-0732">Signal</keyword>
<feature type="signal peptide" evidence="1">
    <location>
        <begin position="1"/>
        <end position="28"/>
    </location>
</feature>
<sequence>MRCVLNVGLEGLRIVFHLLLFLPHEVNQSFTSSYNGNVVRGTAGCSVNFTWAFSSSFTRVEWGLSATPYAFDTPPGLLVSFFKGSPLPVKPPAAYTGRVSGRQSGSQVIFTLRNISKLD</sequence>
<name>A0ABN8S495_9CNID</name>
<evidence type="ECO:0000256" key="1">
    <source>
        <dbReference type="SAM" id="SignalP"/>
    </source>
</evidence>
<reference evidence="2 3" key="1">
    <citation type="submission" date="2022-05" db="EMBL/GenBank/DDBJ databases">
        <authorList>
            <consortium name="Genoscope - CEA"/>
            <person name="William W."/>
        </authorList>
    </citation>
    <scope>NUCLEOTIDE SEQUENCE [LARGE SCALE GENOMIC DNA]</scope>
</reference>
<evidence type="ECO:0000313" key="2">
    <source>
        <dbReference type="EMBL" id="CAH3184977.1"/>
    </source>
</evidence>
<dbReference type="EMBL" id="CALNXK010000406">
    <property type="protein sequence ID" value="CAH3184977.1"/>
    <property type="molecule type" value="Genomic_DNA"/>
</dbReference>
<gene>
    <name evidence="2" type="ORF">PLOB_00031751</name>
</gene>
<keyword evidence="3" id="KW-1185">Reference proteome</keyword>
<comment type="caution">
    <text evidence="2">The sequence shown here is derived from an EMBL/GenBank/DDBJ whole genome shotgun (WGS) entry which is preliminary data.</text>
</comment>
<feature type="non-terminal residue" evidence="2">
    <location>
        <position position="119"/>
    </location>
</feature>
<proteinExistence type="predicted"/>
<accession>A0ABN8S495</accession>
<dbReference type="Proteomes" id="UP001159405">
    <property type="component" value="Unassembled WGS sequence"/>
</dbReference>
<organism evidence="2 3">
    <name type="scientific">Porites lobata</name>
    <dbReference type="NCBI Taxonomy" id="104759"/>
    <lineage>
        <taxon>Eukaryota</taxon>
        <taxon>Metazoa</taxon>
        <taxon>Cnidaria</taxon>
        <taxon>Anthozoa</taxon>
        <taxon>Hexacorallia</taxon>
        <taxon>Scleractinia</taxon>
        <taxon>Fungiina</taxon>
        <taxon>Poritidae</taxon>
        <taxon>Porites</taxon>
    </lineage>
</organism>
<protein>
    <submittedName>
        <fullName evidence="2">Uncharacterized protein</fullName>
    </submittedName>
</protein>
<evidence type="ECO:0000313" key="3">
    <source>
        <dbReference type="Proteomes" id="UP001159405"/>
    </source>
</evidence>
<feature type="chain" id="PRO_5046419647" evidence="1">
    <location>
        <begin position="29"/>
        <end position="119"/>
    </location>
</feature>